<reference evidence="2" key="1">
    <citation type="submission" date="2016-10" db="EMBL/GenBank/DDBJ databases">
        <authorList>
            <person name="Varghese N."/>
            <person name="Submissions S."/>
        </authorList>
    </citation>
    <scope>NUCLEOTIDE SEQUENCE [LARGE SCALE GENOMIC DNA]</scope>
    <source>
        <strain evidence="2">CGMCC 4.3506</strain>
    </source>
</reference>
<dbReference type="Proteomes" id="UP000199623">
    <property type="component" value="Unassembled WGS sequence"/>
</dbReference>
<organism evidence="1 2">
    <name type="scientific">Lentzea fradiae</name>
    <dbReference type="NCBI Taxonomy" id="200378"/>
    <lineage>
        <taxon>Bacteria</taxon>
        <taxon>Bacillati</taxon>
        <taxon>Actinomycetota</taxon>
        <taxon>Actinomycetes</taxon>
        <taxon>Pseudonocardiales</taxon>
        <taxon>Pseudonocardiaceae</taxon>
        <taxon>Lentzea</taxon>
    </lineage>
</organism>
<accession>A0A1G7Z7A7</accession>
<dbReference type="EMBL" id="FNCC01000015">
    <property type="protein sequence ID" value="SDH04631.1"/>
    <property type="molecule type" value="Genomic_DNA"/>
</dbReference>
<keyword evidence="2" id="KW-1185">Reference proteome</keyword>
<name>A0A1G7Z7A7_9PSEU</name>
<proteinExistence type="predicted"/>
<evidence type="ECO:0000313" key="1">
    <source>
        <dbReference type="EMBL" id="SDH04631.1"/>
    </source>
</evidence>
<dbReference type="AlphaFoldDB" id="A0A1G7Z7A7"/>
<evidence type="ECO:0000313" key="2">
    <source>
        <dbReference type="Proteomes" id="UP000199623"/>
    </source>
</evidence>
<gene>
    <name evidence="1" type="ORF">SAMN05216553_11525</name>
</gene>
<sequence>MRPPRSGPCCRLHRPIFLAVRPLVGISRKTKKPMCASMSTITSGQPHMHKPFTDAPLGEPWIHRVPNGLEYLAQRRYNESVHLGRLRNPSRRFGTYPGRWKWNSGSPTYQPDTNGKAWERRRKLDEENPPAAHSRCRDDRNANLAANDLRVDLARKPSRHGQTGDVVAGRQEDTFCADHNWPTEQVSAKENRRVQPIAPMARRLSPRPHRRDCHCKSLFVLGDGRAGGRVTQPCRQLGKFRRYQLRRSDGRR</sequence>
<protein>
    <submittedName>
        <fullName evidence="1">Uncharacterized protein</fullName>
    </submittedName>
</protein>